<comment type="similarity">
    <text evidence="2 13">Belongs to the DNA polymerase type-C family. DnaE2 subfamily.</text>
</comment>
<accession>A0ABS7J0H8</accession>
<dbReference type="SMART" id="SM00481">
    <property type="entry name" value="POLIIIAc"/>
    <property type="match status" value="1"/>
</dbReference>
<keyword evidence="5 13" id="KW-0963">Cytoplasm</keyword>
<sequence>MPENDQQILKRTIEIDPDGIDAPPRSAFVELGLVSCFSFLRGASDAVDLVLQARALGYDAIGIADANTMAGVVRVHTEAKTLKLKPCIGCRIETVEGLAFLAYPKSRKAYGRLCRLISAGRMRTLSGEWQEKGACDISLAMLAKHSAGVQLILVPPRDLDAKFTIEVESNVVPFRGKAGEVAEQSGRVPFTGTFAEILPHLTAQLPTLRHIAAAFLYTDSDIARIEQLDTLARANSLSILATNDVHYATPDRRPLQDVMTAIHHKTTVARAGHLLHGNAERYLKPPETMCRLFERWPHAISAAREVADACGFSLDELQYEYPEELYPGGAEPQDYLESETWKGAEWRYPEGVPDSVTETLHKELALIGKMDLARYFLTIKDIVDFARQKVDPPILCQGRGSAANSAVCYCLGITNVDPAQHQLLFDRFISEDRKEPPDIDVDFEHERREEVIQYLYRKYGRHRAGLCATVIHYRPRMAIREVGKAMGLTEDVTAALAKTVWGGWGREISEKHAAETGMDVADPHLKRVLKLTEQMIGMPRHLSQHVGGFILTEGALTETVPVGNGAMPERSFIEWDKDDIEALGILKVDVLALGMLTCIKKCLDLLGDHHGRQLTLANVPREDPETYAMLRKGDSLGVFQVESRAQMNMLPRLRPRAFYDLVIQVAIVRPGPIQGDMVHPYLKRRRGAEPVVIPAPSPQHGPPDELSSILERTLGVPIFQEQAMKIALDAAKFSSKEANRLRKAMATFRSRGMVDELQDMMVERMVTRGYDREFAQRCFNQIRGFGEYGFPESHAASFAHLVYVSSWLKCHFPAAFACALLNSQPMGFYAPAQIVRDAAEHGVRVLPADVNLSQWDCTLEEIGKVSPTGGGGRREAADGGGVVGNSPAPSDPDACAPGPPPPAGEDHGRLDKHIALRLGLRQIDGLPEAVAAQLVAEREENGAYEDVRALRDRARTGPAHVERLASADAFGSMQLTRRQALWDARSLVGGPDLPLFAAAAARDEGAEKSATRLPQMPLSEEVVADYQTTRLSLKAHPMAFLRASLAERGFVRACDLRAKKFRSMVHVAGVVLIRQRPGSAKGVCFITLEDETGVINLVVWPDLKEKQRRVVMGSRLMEVRGRVEYDDEVIHVIAQHMTDATGELHKLSDDMLNAPLARADHVSSPLPDKFNPRDPSTGSGQAREGKDDPYQPVEPWQEPPPGNRECGWHQGHPRDVRIIPKSRDFH</sequence>
<dbReference type="Pfam" id="PF02811">
    <property type="entry name" value="PHP"/>
    <property type="match status" value="1"/>
</dbReference>
<evidence type="ECO:0000259" key="15">
    <source>
        <dbReference type="SMART" id="SM00481"/>
    </source>
</evidence>
<dbReference type="CDD" id="cd04485">
    <property type="entry name" value="DnaE_OBF"/>
    <property type="match status" value="1"/>
</dbReference>
<protein>
    <recommendedName>
        <fullName evidence="4 13">Error-prone DNA polymerase</fullName>
        <ecNumber evidence="3 13">2.7.7.7</ecNumber>
    </recommendedName>
</protein>
<dbReference type="PANTHER" id="PTHR32294:SF4">
    <property type="entry name" value="ERROR-PRONE DNA POLYMERASE"/>
    <property type="match status" value="1"/>
</dbReference>
<evidence type="ECO:0000256" key="7">
    <source>
        <dbReference type="ARBA" id="ARBA00022695"/>
    </source>
</evidence>
<comment type="catalytic activity">
    <reaction evidence="12 13">
        <text>DNA(n) + a 2'-deoxyribonucleoside 5'-triphosphate = DNA(n+1) + diphosphate</text>
        <dbReference type="Rhea" id="RHEA:22508"/>
        <dbReference type="Rhea" id="RHEA-COMP:17339"/>
        <dbReference type="Rhea" id="RHEA-COMP:17340"/>
        <dbReference type="ChEBI" id="CHEBI:33019"/>
        <dbReference type="ChEBI" id="CHEBI:61560"/>
        <dbReference type="ChEBI" id="CHEBI:173112"/>
        <dbReference type="EC" id="2.7.7.7"/>
    </reaction>
</comment>
<evidence type="ECO:0000256" key="14">
    <source>
        <dbReference type="SAM" id="MobiDB-lite"/>
    </source>
</evidence>
<dbReference type="InterPro" id="IPR004365">
    <property type="entry name" value="NA-bd_OB_tRNA"/>
</dbReference>
<evidence type="ECO:0000256" key="3">
    <source>
        <dbReference type="ARBA" id="ARBA00012417"/>
    </source>
</evidence>
<keyword evidence="7 13" id="KW-0548">Nucleotidyltransferase</keyword>
<dbReference type="Pfam" id="PF07733">
    <property type="entry name" value="DNA_pol3_alpha"/>
    <property type="match status" value="1"/>
</dbReference>
<dbReference type="Pfam" id="PF14579">
    <property type="entry name" value="HHH_6"/>
    <property type="match status" value="1"/>
</dbReference>
<evidence type="ECO:0000256" key="9">
    <source>
        <dbReference type="ARBA" id="ARBA00022763"/>
    </source>
</evidence>
<dbReference type="InterPro" id="IPR029460">
    <property type="entry name" value="DNAPol_HHH"/>
</dbReference>
<dbReference type="EMBL" id="JAIGNK010000006">
    <property type="protein sequence ID" value="MBX7459336.1"/>
    <property type="molecule type" value="Genomic_DNA"/>
</dbReference>
<keyword evidence="8 13" id="KW-0235">DNA replication</keyword>
<keyword evidence="6 13" id="KW-0808">Transferase</keyword>
<evidence type="ECO:0000256" key="2">
    <source>
        <dbReference type="ARBA" id="ARBA00007391"/>
    </source>
</evidence>
<keyword evidence="17" id="KW-1185">Reference proteome</keyword>
<evidence type="ECO:0000256" key="10">
    <source>
        <dbReference type="ARBA" id="ARBA00022932"/>
    </source>
</evidence>
<evidence type="ECO:0000256" key="11">
    <source>
        <dbReference type="ARBA" id="ARBA00023204"/>
    </source>
</evidence>
<keyword evidence="10 13" id="KW-0239">DNA-directed DNA polymerase</keyword>
<dbReference type="EC" id="2.7.7.7" evidence="3 13"/>
<dbReference type="NCBIfam" id="TIGR00594">
    <property type="entry name" value="polc"/>
    <property type="match status" value="1"/>
</dbReference>
<dbReference type="Gene3D" id="3.20.20.140">
    <property type="entry name" value="Metal-dependent hydrolases"/>
    <property type="match status" value="1"/>
</dbReference>
<comment type="caution">
    <text evidence="16">The sequence shown here is derived from an EMBL/GenBank/DDBJ whole genome shotgun (WGS) entry which is preliminary data.</text>
</comment>
<evidence type="ECO:0000256" key="5">
    <source>
        <dbReference type="ARBA" id="ARBA00022490"/>
    </source>
</evidence>
<feature type="compositionally biased region" description="Low complexity" evidence="14">
    <location>
        <begin position="884"/>
        <end position="896"/>
    </location>
</feature>
<dbReference type="Proteomes" id="UP000783253">
    <property type="component" value="Unassembled WGS sequence"/>
</dbReference>
<dbReference type="RefSeq" id="WP_221574731.1">
    <property type="nucleotide sequence ID" value="NZ_JAIGNK010000006.1"/>
</dbReference>
<dbReference type="InterPro" id="IPR016195">
    <property type="entry name" value="Pol/histidinol_Pase-like"/>
</dbReference>
<organism evidence="16 17">
    <name type="scientific">Qipengyuania polymorpha</name>
    <dbReference type="NCBI Taxonomy" id="2867234"/>
    <lineage>
        <taxon>Bacteria</taxon>
        <taxon>Pseudomonadati</taxon>
        <taxon>Pseudomonadota</taxon>
        <taxon>Alphaproteobacteria</taxon>
        <taxon>Sphingomonadales</taxon>
        <taxon>Erythrobacteraceae</taxon>
        <taxon>Qipengyuania</taxon>
    </lineage>
</organism>
<dbReference type="GO" id="GO:0003887">
    <property type="term" value="F:DNA-directed DNA polymerase activity"/>
    <property type="evidence" value="ECO:0007669"/>
    <property type="project" value="UniProtKB-EC"/>
</dbReference>
<comment type="subcellular location">
    <subcellularLocation>
        <location evidence="1 13">Cytoplasm</location>
    </subcellularLocation>
</comment>
<evidence type="ECO:0000256" key="1">
    <source>
        <dbReference type="ARBA" id="ARBA00004496"/>
    </source>
</evidence>
<feature type="region of interest" description="Disordered" evidence="14">
    <location>
        <begin position="864"/>
        <end position="908"/>
    </location>
</feature>
<dbReference type="InterPro" id="IPR004805">
    <property type="entry name" value="DnaE2/DnaE/PolC"/>
</dbReference>
<dbReference type="Pfam" id="PF17657">
    <property type="entry name" value="DNA_pol3_finger"/>
    <property type="match status" value="1"/>
</dbReference>
<proteinExistence type="inferred from homology"/>
<evidence type="ECO:0000256" key="8">
    <source>
        <dbReference type="ARBA" id="ARBA00022705"/>
    </source>
</evidence>
<dbReference type="Pfam" id="PF01336">
    <property type="entry name" value="tRNA_anti-codon"/>
    <property type="match status" value="1"/>
</dbReference>
<keyword evidence="9 13" id="KW-0227">DNA damage</keyword>
<dbReference type="NCBIfam" id="NF004225">
    <property type="entry name" value="PRK05672.1"/>
    <property type="match status" value="1"/>
</dbReference>
<dbReference type="InterPro" id="IPR003141">
    <property type="entry name" value="Pol/His_phosphatase_N"/>
</dbReference>
<dbReference type="InterPro" id="IPR011708">
    <property type="entry name" value="DNA_pol3_alpha_NTPase_dom"/>
</dbReference>
<evidence type="ECO:0000313" key="17">
    <source>
        <dbReference type="Proteomes" id="UP000783253"/>
    </source>
</evidence>
<dbReference type="InterPro" id="IPR004013">
    <property type="entry name" value="PHP_dom"/>
</dbReference>
<gene>
    <name evidence="13" type="primary">dnaE2</name>
    <name evidence="16" type="ORF">K3152_13870</name>
</gene>
<dbReference type="HAMAP" id="MF_01902">
    <property type="entry name" value="DNApol_error_prone"/>
    <property type="match status" value="1"/>
</dbReference>
<evidence type="ECO:0000256" key="12">
    <source>
        <dbReference type="ARBA" id="ARBA00049244"/>
    </source>
</evidence>
<evidence type="ECO:0000313" key="16">
    <source>
        <dbReference type="EMBL" id="MBX7459336.1"/>
    </source>
</evidence>
<feature type="compositionally biased region" description="Basic and acidic residues" evidence="14">
    <location>
        <begin position="1212"/>
        <end position="1226"/>
    </location>
</feature>
<dbReference type="CDD" id="cd07434">
    <property type="entry name" value="PHP_PolIIIA_DnaE2"/>
    <property type="match status" value="1"/>
</dbReference>
<comment type="function">
    <text evidence="13">DNA polymerase involved in damage-induced mutagenesis and translesion synthesis (TLS). It is not the major replicative DNA polymerase.</text>
</comment>
<name>A0ABS7J0H8_9SPHN</name>
<dbReference type="SUPFAM" id="SSF89550">
    <property type="entry name" value="PHP domain-like"/>
    <property type="match status" value="1"/>
</dbReference>
<feature type="domain" description="Polymerase/histidinol phosphatase N-terminal" evidence="15">
    <location>
        <begin position="29"/>
        <end position="96"/>
    </location>
</feature>
<keyword evidence="11 13" id="KW-0234">DNA repair</keyword>
<evidence type="ECO:0000256" key="13">
    <source>
        <dbReference type="HAMAP-Rule" id="MF_01902"/>
    </source>
</evidence>
<dbReference type="PANTHER" id="PTHR32294">
    <property type="entry name" value="DNA POLYMERASE III SUBUNIT ALPHA"/>
    <property type="match status" value="1"/>
</dbReference>
<dbReference type="InterPro" id="IPR023073">
    <property type="entry name" value="DnaE2"/>
</dbReference>
<reference evidence="16 17" key="1">
    <citation type="submission" date="2021-08" db="EMBL/GenBank/DDBJ databases">
        <title>Comparative Genomics Analysis of the Genus Qipengyuania Reveals Extensive Genetic Diversity and Metabolic Versatility, Including the Description of Fifteen Novel Species.</title>
        <authorList>
            <person name="Liu Y."/>
        </authorList>
    </citation>
    <scope>NUCLEOTIDE SEQUENCE [LARGE SCALE GENOMIC DNA]</scope>
    <source>
        <strain evidence="16 17">1NDH17</strain>
    </source>
</reference>
<feature type="region of interest" description="Disordered" evidence="14">
    <location>
        <begin position="1161"/>
        <end position="1226"/>
    </location>
</feature>
<evidence type="ECO:0000256" key="6">
    <source>
        <dbReference type="ARBA" id="ARBA00022679"/>
    </source>
</evidence>
<dbReference type="InterPro" id="IPR040982">
    <property type="entry name" value="DNA_pol3_finger"/>
</dbReference>
<evidence type="ECO:0000256" key="4">
    <source>
        <dbReference type="ARBA" id="ARBA00017273"/>
    </source>
</evidence>